<dbReference type="EMBL" id="CAUYUJ010015508">
    <property type="protein sequence ID" value="CAK0854987.1"/>
    <property type="molecule type" value="Genomic_DNA"/>
</dbReference>
<evidence type="ECO:0000313" key="2">
    <source>
        <dbReference type="Proteomes" id="UP001189429"/>
    </source>
</evidence>
<keyword evidence="2" id="KW-1185">Reference proteome</keyword>
<sequence>MHNSKCAKESKRDANSIASAKKLTLATKYKELELHGLADMGVKLQESSTEVQQLERETRIAMFRARGLAGNVSHDFEAPRGAIVLAADGHLKMKKPWSGAPANEALDRNVLARHLPSGRRRTAPEGPDVAERALTQQGRCLAKRGPCLAADRREAPSVQAAEGGHVCAT</sequence>
<feature type="non-terminal residue" evidence="1">
    <location>
        <position position="169"/>
    </location>
</feature>
<comment type="caution">
    <text evidence="1">The sequence shown here is derived from an EMBL/GenBank/DDBJ whole genome shotgun (WGS) entry which is preliminary data.</text>
</comment>
<dbReference type="Proteomes" id="UP001189429">
    <property type="component" value="Unassembled WGS sequence"/>
</dbReference>
<organism evidence="1 2">
    <name type="scientific">Prorocentrum cordatum</name>
    <dbReference type="NCBI Taxonomy" id="2364126"/>
    <lineage>
        <taxon>Eukaryota</taxon>
        <taxon>Sar</taxon>
        <taxon>Alveolata</taxon>
        <taxon>Dinophyceae</taxon>
        <taxon>Prorocentrales</taxon>
        <taxon>Prorocentraceae</taxon>
        <taxon>Prorocentrum</taxon>
    </lineage>
</organism>
<gene>
    <name evidence="1" type="ORF">PCOR1329_LOCUS45837</name>
</gene>
<accession>A0ABN9U8S3</accession>
<protein>
    <submittedName>
        <fullName evidence="1">Uncharacterized protein</fullName>
    </submittedName>
</protein>
<reference evidence="1" key="1">
    <citation type="submission" date="2023-10" db="EMBL/GenBank/DDBJ databases">
        <authorList>
            <person name="Chen Y."/>
            <person name="Shah S."/>
            <person name="Dougan E. K."/>
            <person name="Thang M."/>
            <person name="Chan C."/>
        </authorList>
    </citation>
    <scope>NUCLEOTIDE SEQUENCE [LARGE SCALE GENOMIC DNA]</scope>
</reference>
<proteinExistence type="predicted"/>
<name>A0ABN9U8S3_9DINO</name>
<evidence type="ECO:0000313" key="1">
    <source>
        <dbReference type="EMBL" id="CAK0854987.1"/>
    </source>
</evidence>